<dbReference type="Proteomes" id="UP000651050">
    <property type="component" value="Unassembled WGS sequence"/>
</dbReference>
<evidence type="ECO:0008006" key="3">
    <source>
        <dbReference type="Google" id="ProtNLM"/>
    </source>
</evidence>
<sequence>MFKVDTKEPPARYFDEFPEGAQMPVVTKGPMTAGHQVRWAAACDNYASEFHHDAKAAKEVGLPGLLLSGPFMACYMLTEVTNWVGSRARVASFWDRNTATTMPGDLAHIHASVKRAWVEGGKGMLDIECSIVNQDGKVTTPGGLVAELPLREGKTA</sequence>
<keyword evidence="2" id="KW-1185">Reference proteome</keyword>
<organism evidence="1 2">
    <name type="scientific">Caenimonas aquaedulcis</name>
    <dbReference type="NCBI Taxonomy" id="2793270"/>
    <lineage>
        <taxon>Bacteria</taxon>
        <taxon>Pseudomonadati</taxon>
        <taxon>Pseudomonadota</taxon>
        <taxon>Betaproteobacteria</taxon>
        <taxon>Burkholderiales</taxon>
        <taxon>Comamonadaceae</taxon>
        <taxon>Caenimonas</taxon>
    </lineage>
</organism>
<proteinExistence type="predicted"/>
<dbReference type="EMBL" id="JADWYS010000001">
    <property type="protein sequence ID" value="MBG9387390.1"/>
    <property type="molecule type" value="Genomic_DNA"/>
</dbReference>
<evidence type="ECO:0000313" key="1">
    <source>
        <dbReference type="EMBL" id="MBG9387390.1"/>
    </source>
</evidence>
<reference evidence="1" key="1">
    <citation type="submission" date="2020-11" db="EMBL/GenBank/DDBJ databases">
        <title>Bacterial whole genome sequence for Caenimonas sp. DR4.4.</title>
        <authorList>
            <person name="Le V."/>
            <person name="Ko S.-R."/>
            <person name="Ahn C.-Y."/>
            <person name="Oh H.-M."/>
        </authorList>
    </citation>
    <scope>NUCLEOTIDE SEQUENCE</scope>
    <source>
        <strain evidence="1">DR4.4</strain>
    </source>
</reference>
<name>A0A931H2M9_9BURK</name>
<evidence type="ECO:0000313" key="2">
    <source>
        <dbReference type="Proteomes" id="UP000651050"/>
    </source>
</evidence>
<gene>
    <name evidence="1" type="ORF">I5803_05120</name>
</gene>
<dbReference type="SUPFAM" id="SSF54637">
    <property type="entry name" value="Thioesterase/thiol ester dehydrase-isomerase"/>
    <property type="match status" value="1"/>
</dbReference>
<dbReference type="InterPro" id="IPR029069">
    <property type="entry name" value="HotDog_dom_sf"/>
</dbReference>
<dbReference type="AlphaFoldDB" id="A0A931H2M9"/>
<comment type="caution">
    <text evidence="1">The sequence shown here is derived from an EMBL/GenBank/DDBJ whole genome shotgun (WGS) entry which is preliminary data.</text>
</comment>
<accession>A0A931H2M9</accession>
<dbReference type="RefSeq" id="WP_196985316.1">
    <property type="nucleotide sequence ID" value="NZ_JADWYS010000001.1"/>
</dbReference>
<protein>
    <recommendedName>
        <fullName evidence="3">MaoC-like domain-containing protein</fullName>
    </recommendedName>
</protein>
<dbReference type="Gene3D" id="3.10.129.10">
    <property type="entry name" value="Hotdog Thioesterase"/>
    <property type="match status" value="1"/>
</dbReference>